<comment type="caution">
    <text evidence="1">The sequence shown here is derived from an EMBL/GenBank/DDBJ whole genome shotgun (WGS) entry which is preliminary data.</text>
</comment>
<name>A0A5D3AN50_9TREE</name>
<dbReference type="AlphaFoldDB" id="A0A5D3AN50"/>
<sequence length="76" mass="7912">MSKAPPMASEVDILKSKAANKKGAGSDSVETTWPKVEFFPDGVLVPIHARMVSVQPLQTFAPSGGAASEPACTIID</sequence>
<evidence type="ECO:0000313" key="1">
    <source>
        <dbReference type="EMBL" id="TYJ51493.1"/>
    </source>
</evidence>
<protein>
    <submittedName>
        <fullName evidence="1">Uncharacterized protein</fullName>
    </submittedName>
</protein>
<dbReference type="Proteomes" id="UP000322245">
    <property type="component" value="Unassembled WGS sequence"/>
</dbReference>
<reference evidence="1 2" key="1">
    <citation type="submission" date="2017-05" db="EMBL/GenBank/DDBJ databases">
        <title>The Genome Sequence of Tsuchiyaea wingfieldii DSM 27421.</title>
        <authorList>
            <person name="Cuomo C."/>
            <person name="Passer A."/>
            <person name="Billmyre B."/>
            <person name="Heitman J."/>
        </authorList>
    </citation>
    <scope>NUCLEOTIDE SEQUENCE [LARGE SCALE GENOMIC DNA]</scope>
    <source>
        <strain evidence="1 2">DSM 27421</strain>
    </source>
</reference>
<keyword evidence="2" id="KW-1185">Reference proteome</keyword>
<dbReference type="EMBL" id="NIDF01000230">
    <property type="protein sequence ID" value="TYJ51493.1"/>
    <property type="molecule type" value="Genomic_DNA"/>
</dbReference>
<evidence type="ECO:0000313" key="2">
    <source>
        <dbReference type="Proteomes" id="UP000322245"/>
    </source>
</evidence>
<proteinExistence type="predicted"/>
<organism evidence="1 2">
    <name type="scientific">Cryptococcus floricola</name>
    <dbReference type="NCBI Taxonomy" id="2591691"/>
    <lineage>
        <taxon>Eukaryota</taxon>
        <taxon>Fungi</taxon>
        <taxon>Dikarya</taxon>
        <taxon>Basidiomycota</taxon>
        <taxon>Agaricomycotina</taxon>
        <taxon>Tremellomycetes</taxon>
        <taxon>Tremellales</taxon>
        <taxon>Cryptococcaceae</taxon>
        <taxon>Cryptococcus</taxon>
    </lineage>
</organism>
<gene>
    <name evidence="1" type="ORF">B9479_007940</name>
</gene>
<accession>A0A5D3AN50</accession>